<protein>
    <submittedName>
        <fullName evidence="1">Acid protease</fullName>
    </submittedName>
</protein>
<sequence length="350" mass="37369">MFRLTGPTVLLCAGHALADALPMRVPLRFDQGFWNASFSVGPQNFNLSVDTGSFAVIIGQGLYKPNPTSVQTNMGEFIQFNGANEDGTLMASETFFFVRDEIDFAGVSLSDFLVGNITVGDPIRDGILGLSPPASQITDPNDPTFLAGQSLAQTICSQQSISPCEFGLELKFDGTGSLIFGPMNDTMITGNITTLKTQSNDAWITLNDTAEDSPLLVINDQPFTHIIAIFDNGTPNIIGPIETVRAALLSVGYNISETSDSSGASFVFGTYDCASPARFGFSFPPSTEVHYIDAGANVLNRTADGLICTANILGASTTDLWLIGQTWFQGRYVQHNLNASTLAFADLADA</sequence>
<keyword evidence="2" id="KW-1185">Reference proteome</keyword>
<keyword evidence="1" id="KW-0645">Protease</keyword>
<dbReference type="EMBL" id="MU273596">
    <property type="protein sequence ID" value="KAI0031013.1"/>
    <property type="molecule type" value="Genomic_DNA"/>
</dbReference>
<evidence type="ECO:0000313" key="1">
    <source>
        <dbReference type="EMBL" id="KAI0031013.1"/>
    </source>
</evidence>
<comment type="caution">
    <text evidence="1">The sequence shown here is derived from an EMBL/GenBank/DDBJ whole genome shotgun (WGS) entry which is preliminary data.</text>
</comment>
<accession>A0ACB8QH40</accession>
<name>A0ACB8QH40_9AGAM</name>
<gene>
    <name evidence="1" type="ORF">K488DRAFT_87218</name>
</gene>
<evidence type="ECO:0000313" key="2">
    <source>
        <dbReference type="Proteomes" id="UP000814128"/>
    </source>
</evidence>
<organism evidence="1 2">
    <name type="scientific">Vararia minispora EC-137</name>
    <dbReference type="NCBI Taxonomy" id="1314806"/>
    <lineage>
        <taxon>Eukaryota</taxon>
        <taxon>Fungi</taxon>
        <taxon>Dikarya</taxon>
        <taxon>Basidiomycota</taxon>
        <taxon>Agaricomycotina</taxon>
        <taxon>Agaricomycetes</taxon>
        <taxon>Russulales</taxon>
        <taxon>Lachnocladiaceae</taxon>
        <taxon>Vararia</taxon>
    </lineage>
</organism>
<keyword evidence="1" id="KW-0378">Hydrolase</keyword>
<dbReference type="Proteomes" id="UP000814128">
    <property type="component" value="Unassembled WGS sequence"/>
</dbReference>
<reference evidence="1" key="1">
    <citation type="submission" date="2021-02" db="EMBL/GenBank/DDBJ databases">
        <authorList>
            <consortium name="DOE Joint Genome Institute"/>
            <person name="Ahrendt S."/>
            <person name="Looney B.P."/>
            <person name="Miyauchi S."/>
            <person name="Morin E."/>
            <person name="Drula E."/>
            <person name="Courty P.E."/>
            <person name="Chicoki N."/>
            <person name="Fauchery L."/>
            <person name="Kohler A."/>
            <person name="Kuo A."/>
            <person name="Labutti K."/>
            <person name="Pangilinan J."/>
            <person name="Lipzen A."/>
            <person name="Riley R."/>
            <person name="Andreopoulos W."/>
            <person name="He G."/>
            <person name="Johnson J."/>
            <person name="Barry K.W."/>
            <person name="Grigoriev I.V."/>
            <person name="Nagy L."/>
            <person name="Hibbett D."/>
            <person name="Henrissat B."/>
            <person name="Matheny P.B."/>
            <person name="Labbe J."/>
            <person name="Martin F."/>
        </authorList>
    </citation>
    <scope>NUCLEOTIDE SEQUENCE</scope>
    <source>
        <strain evidence="1">EC-137</strain>
    </source>
</reference>
<proteinExistence type="predicted"/>
<reference evidence="1" key="2">
    <citation type="journal article" date="2022" name="New Phytol.">
        <title>Evolutionary transition to the ectomycorrhizal habit in the genomes of a hyperdiverse lineage of mushroom-forming fungi.</title>
        <authorList>
            <person name="Looney B."/>
            <person name="Miyauchi S."/>
            <person name="Morin E."/>
            <person name="Drula E."/>
            <person name="Courty P.E."/>
            <person name="Kohler A."/>
            <person name="Kuo A."/>
            <person name="LaButti K."/>
            <person name="Pangilinan J."/>
            <person name="Lipzen A."/>
            <person name="Riley R."/>
            <person name="Andreopoulos W."/>
            <person name="He G."/>
            <person name="Johnson J."/>
            <person name="Nolan M."/>
            <person name="Tritt A."/>
            <person name="Barry K.W."/>
            <person name="Grigoriev I.V."/>
            <person name="Nagy L.G."/>
            <person name="Hibbett D."/>
            <person name="Henrissat B."/>
            <person name="Matheny P.B."/>
            <person name="Labbe J."/>
            <person name="Martin F.M."/>
        </authorList>
    </citation>
    <scope>NUCLEOTIDE SEQUENCE</scope>
    <source>
        <strain evidence="1">EC-137</strain>
    </source>
</reference>